<dbReference type="GO" id="GO:0006631">
    <property type="term" value="P:fatty acid metabolic process"/>
    <property type="evidence" value="ECO:0007669"/>
    <property type="project" value="TreeGrafter"/>
</dbReference>
<keyword evidence="6" id="KW-0443">Lipid metabolism</keyword>
<keyword evidence="7" id="KW-0472">Membrane</keyword>
<dbReference type="Proteomes" id="UP001153069">
    <property type="component" value="Unassembled WGS sequence"/>
</dbReference>
<comment type="subcellular location">
    <subcellularLocation>
        <location evidence="1">Endoplasmic reticulum membrane</location>
        <topology evidence="1">Multi-pass membrane protein</topology>
    </subcellularLocation>
</comment>
<organism evidence="8 9">
    <name type="scientific">Seminavis robusta</name>
    <dbReference type="NCBI Taxonomy" id="568900"/>
    <lineage>
        <taxon>Eukaryota</taxon>
        <taxon>Sar</taxon>
        <taxon>Stramenopiles</taxon>
        <taxon>Ochrophyta</taxon>
        <taxon>Bacillariophyta</taxon>
        <taxon>Bacillariophyceae</taxon>
        <taxon>Bacillariophycidae</taxon>
        <taxon>Naviculales</taxon>
        <taxon>Naviculaceae</taxon>
        <taxon>Seminavis</taxon>
    </lineage>
</organism>
<name>A0A9N8E4E5_9STRA</name>
<reference evidence="8" key="1">
    <citation type="submission" date="2020-06" db="EMBL/GenBank/DDBJ databases">
        <authorList>
            <consortium name="Plant Systems Biology data submission"/>
        </authorList>
    </citation>
    <scope>NUCLEOTIDE SEQUENCE</scope>
    <source>
        <strain evidence="8">D6</strain>
    </source>
</reference>
<keyword evidence="2" id="KW-0812">Transmembrane</keyword>
<evidence type="ECO:0000256" key="5">
    <source>
        <dbReference type="ARBA" id="ARBA00023002"/>
    </source>
</evidence>
<protein>
    <submittedName>
        <fullName evidence="8">Dihydroceramide fatty acyl 2-hydroxylase</fullName>
    </submittedName>
</protein>
<dbReference type="GO" id="GO:0005789">
    <property type="term" value="C:endoplasmic reticulum membrane"/>
    <property type="evidence" value="ECO:0007669"/>
    <property type="project" value="UniProtKB-SubCell"/>
</dbReference>
<keyword evidence="3" id="KW-0256">Endoplasmic reticulum</keyword>
<dbReference type="PANTHER" id="PTHR12863">
    <property type="entry name" value="FATTY ACID HYDROXYLASE"/>
    <property type="match status" value="1"/>
</dbReference>
<evidence type="ECO:0000256" key="6">
    <source>
        <dbReference type="ARBA" id="ARBA00023098"/>
    </source>
</evidence>
<dbReference type="PANTHER" id="PTHR12863:SF1">
    <property type="entry name" value="FATTY ACID 2-HYDROXYLASE"/>
    <property type="match status" value="1"/>
</dbReference>
<keyword evidence="9" id="KW-1185">Reference proteome</keyword>
<proteinExistence type="predicted"/>
<evidence type="ECO:0000256" key="3">
    <source>
        <dbReference type="ARBA" id="ARBA00022824"/>
    </source>
</evidence>
<dbReference type="OrthoDB" id="260519at2759"/>
<dbReference type="AlphaFoldDB" id="A0A9N8E4E5"/>
<keyword evidence="4" id="KW-1133">Transmembrane helix</keyword>
<dbReference type="GO" id="GO:0080132">
    <property type="term" value="F:fatty acid 2-hydroxylase activity"/>
    <property type="evidence" value="ECO:0007669"/>
    <property type="project" value="InterPro"/>
</dbReference>
<sequence>MTSSTATSTATSKRKALEQKIRNNEPILQDVGRLGKDYQAWVHEYRVSTPVTFFESKVVNALTKCPWWTAPLVWIPIICYLTVSPGFSSLDTTVLFASGFLFWPGLEYTLHRFVFHAHTETYWANIIHFLLHGNHHVCPTDKLRLVFPPLPAAAIACILSIPPNMLLGRAAANCFMGGFMTGYLFYDLTHYSIHNLHLKATSYEDGSAYSTFVATQFLPWLQNLRMHHGRHHKEGTSGFGISNASLDVVLGTSPSTKVSPQ</sequence>
<dbReference type="EMBL" id="CAICTM010000653">
    <property type="protein sequence ID" value="CAB9514446.1"/>
    <property type="molecule type" value="Genomic_DNA"/>
</dbReference>
<accession>A0A9N8E4E5</accession>
<evidence type="ECO:0000256" key="1">
    <source>
        <dbReference type="ARBA" id="ARBA00004477"/>
    </source>
</evidence>
<evidence type="ECO:0000256" key="2">
    <source>
        <dbReference type="ARBA" id="ARBA00022692"/>
    </source>
</evidence>
<keyword evidence="5" id="KW-0560">Oxidoreductase</keyword>
<evidence type="ECO:0000313" key="8">
    <source>
        <dbReference type="EMBL" id="CAB9514446.1"/>
    </source>
</evidence>
<evidence type="ECO:0000256" key="7">
    <source>
        <dbReference type="ARBA" id="ARBA00023136"/>
    </source>
</evidence>
<gene>
    <name evidence="8" type="ORF">SEMRO_654_G182010.1</name>
</gene>
<evidence type="ECO:0000256" key="4">
    <source>
        <dbReference type="ARBA" id="ARBA00022989"/>
    </source>
</evidence>
<comment type="caution">
    <text evidence="8">The sequence shown here is derived from an EMBL/GenBank/DDBJ whole genome shotgun (WGS) entry which is preliminary data.</text>
</comment>
<evidence type="ECO:0000313" key="9">
    <source>
        <dbReference type="Proteomes" id="UP001153069"/>
    </source>
</evidence>
<dbReference type="InterPro" id="IPR014430">
    <property type="entry name" value="Scs7"/>
</dbReference>